<reference evidence="3" key="1">
    <citation type="submission" date="2025-08" db="UniProtKB">
        <authorList>
            <consortium name="RefSeq"/>
        </authorList>
    </citation>
    <scope>IDENTIFICATION</scope>
    <source>
        <strain evidence="3">14028-0561.14</strain>
        <tissue evidence="3">Whole fly</tissue>
    </source>
</reference>
<feature type="compositionally biased region" description="Basic residues" evidence="1">
    <location>
        <begin position="10"/>
        <end position="25"/>
    </location>
</feature>
<feature type="compositionally biased region" description="Low complexity" evidence="1">
    <location>
        <begin position="29"/>
        <end position="39"/>
    </location>
</feature>
<evidence type="ECO:0000313" key="3">
    <source>
        <dbReference type="RefSeq" id="XP_017034593.1"/>
    </source>
</evidence>
<dbReference type="Proteomes" id="UP001652661">
    <property type="component" value="Chromosome X"/>
</dbReference>
<sequence>MSGKDDRSKEKRRNMKQYNHHHKKDQPKGQGRSTTTSSGSPPPNSRRSMVDVADSSDEPRFPPRGNWQSGGAGRSVLAPQRNRDLLNTLPSDTDDVDQQHLGLDGAPIDENARAQLRAGDFQQLAQFPSLGGGHFTFGSEREWNSVAEGQTKLHTKAASSYFTLNLSRLNAGLQTIPFYKRMDYSASMFTRQQIIAQEEAAERAETVYQQRILQDANGGGAKSRAPSAKSTKAAHSPTPAISAAAASAEPDELDELLAMTNTQMDISSGGIGPITMPMPMPMVQPATPSSAASKNEVEQWLDSVLDE</sequence>
<evidence type="ECO:0000256" key="1">
    <source>
        <dbReference type="SAM" id="MobiDB-lite"/>
    </source>
</evidence>
<feature type="region of interest" description="Disordered" evidence="1">
    <location>
        <begin position="283"/>
        <end position="307"/>
    </location>
</feature>
<protein>
    <submittedName>
        <fullName evidence="3">Uncharacterized protein Aven</fullName>
    </submittedName>
</protein>
<accession>A0A6P4JIZ9</accession>
<feature type="region of interest" description="Disordered" evidence="1">
    <location>
        <begin position="1"/>
        <end position="77"/>
    </location>
</feature>
<dbReference type="PANTHER" id="PTHR16524">
    <property type="entry name" value="CELL DEATH REGULATOR AVEN"/>
    <property type="match status" value="1"/>
</dbReference>
<dbReference type="OrthoDB" id="6338233at2759"/>
<evidence type="ECO:0000313" key="2">
    <source>
        <dbReference type="Proteomes" id="UP001652661"/>
    </source>
</evidence>
<dbReference type="GO" id="GO:0010972">
    <property type="term" value="P:negative regulation of G2/M transition of mitotic cell cycle"/>
    <property type="evidence" value="ECO:0007669"/>
    <property type="project" value="TreeGrafter"/>
</dbReference>
<organism evidence="2 3">
    <name type="scientific">Drosophila kikkawai</name>
    <name type="common">Fruit fly</name>
    <dbReference type="NCBI Taxonomy" id="30033"/>
    <lineage>
        <taxon>Eukaryota</taxon>
        <taxon>Metazoa</taxon>
        <taxon>Ecdysozoa</taxon>
        <taxon>Arthropoda</taxon>
        <taxon>Hexapoda</taxon>
        <taxon>Insecta</taxon>
        <taxon>Pterygota</taxon>
        <taxon>Neoptera</taxon>
        <taxon>Endopterygota</taxon>
        <taxon>Diptera</taxon>
        <taxon>Brachycera</taxon>
        <taxon>Muscomorpha</taxon>
        <taxon>Ephydroidea</taxon>
        <taxon>Drosophilidae</taxon>
        <taxon>Drosophila</taxon>
        <taxon>Sophophora</taxon>
    </lineage>
</organism>
<dbReference type="RefSeq" id="XP_017034593.1">
    <property type="nucleotide sequence ID" value="XM_017179104.3"/>
</dbReference>
<proteinExistence type="predicted"/>
<feature type="region of interest" description="Disordered" evidence="1">
    <location>
        <begin position="85"/>
        <end position="104"/>
    </location>
</feature>
<dbReference type="PANTHER" id="PTHR16524:SF2">
    <property type="entry name" value="CELL DEATH REGULATOR AVEN"/>
    <property type="match status" value="1"/>
</dbReference>
<dbReference type="AlphaFoldDB" id="A0A6P4JIZ9"/>
<name>A0A6P4JIZ9_DROKI</name>
<gene>
    <name evidence="3" type="primary">Aven</name>
</gene>
<keyword evidence="2" id="KW-1185">Reference proteome</keyword>
<dbReference type="InterPro" id="IPR026187">
    <property type="entry name" value="Aven"/>
</dbReference>
<feature type="region of interest" description="Disordered" evidence="1">
    <location>
        <begin position="215"/>
        <end position="241"/>
    </location>
</feature>